<dbReference type="Proteomes" id="UP001317532">
    <property type="component" value="Chromosome"/>
</dbReference>
<dbReference type="AlphaFoldDB" id="A0AAN1XS47"/>
<dbReference type="RefSeq" id="WP_317995981.1">
    <property type="nucleotide sequence ID" value="NZ_AP025523.1"/>
</dbReference>
<dbReference type="CDD" id="cd00610">
    <property type="entry name" value="OAT_like"/>
    <property type="match status" value="1"/>
</dbReference>
<dbReference type="Gene3D" id="3.90.1150.10">
    <property type="entry name" value="Aspartate Aminotransferase, domain 1"/>
    <property type="match status" value="1"/>
</dbReference>
<dbReference type="EMBL" id="AP025523">
    <property type="protein sequence ID" value="BDE04893.1"/>
    <property type="molecule type" value="Genomic_DNA"/>
</dbReference>
<evidence type="ECO:0000256" key="7">
    <source>
        <dbReference type="ARBA" id="ARBA00023244"/>
    </source>
</evidence>
<keyword evidence="8" id="KW-0963">Cytoplasm</keyword>
<dbReference type="InterPro" id="IPR015421">
    <property type="entry name" value="PyrdxlP-dep_Trfase_major"/>
</dbReference>
<dbReference type="EC" id="5.4.3.8" evidence="8"/>
<keyword evidence="10" id="KW-1185">Reference proteome</keyword>
<dbReference type="InterPro" id="IPR005814">
    <property type="entry name" value="Aminotrans_3"/>
</dbReference>
<keyword evidence="7 8" id="KW-0627">Porphyrin biosynthesis</keyword>
<organism evidence="9 10">
    <name type="scientific">Vulcanimicrobium alpinum</name>
    <dbReference type="NCBI Taxonomy" id="3016050"/>
    <lineage>
        <taxon>Bacteria</taxon>
        <taxon>Bacillati</taxon>
        <taxon>Vulcanimicrobiota</taxon>
        <taxon>Vulcanimicrobiia</taxon>
        <taxon>Vulcanimicrobiales</taxon>
        <taxon>Vulcanimicrobiaceae</taxon>
        <taxon>Vulcanimicrobium</taxon>
    </lineage>
</organism>
<protein>
    <recommendedName>
        <fullName evidence="8">Glutamate-1-semialdehyde 2,1-aminomutase</fullName>
        <shortName evidence="8">GSA</shortName>
        <ecNumber evidence="8">5.4.3.8</ecNumber>
    </recommendedName>
    <alternativeName>
        <fullName evidence="8">Glutamate-1-semialdehyde aminotransferase</fullName>
        <shortName evidence="8">GSA-AT</shortName>
    </alternativeName>
</protein>
<dbReference type="KEGG" id="vab:WPS_01690"/>
<sequence length="437" mass="45902">MNRSGSDTAFAAAKRVIPGGVNSTVRAFKGVGGTPVFMRSAKGAYLTDVDGNDYLDYVLSWGPMIAGHAHPDVVRALQEAATRGTSYGTPTEYETELARMIVAAVPSIDKVRFCSSGTEATANAIRLARGYTGRDKFIKFEGCYHGCADPFLIAAGSSALTTGVPNSKGVPAATARDTLIVPYNDAAAVRAAFEHNPEQIAAVIVEPCVGNMGFVQPLPGFLAALRTLTREFGALLIFDEVMTGFRVGMGGVQKREGVLPDITTLGKVIGGGLPVGAFGGTAEILDHLTPDGDVFQAGTLSGNPMAMSAGIATLRLLSDTTFAHLEGLATRLCSGMAEVFRRRSVPHWVGAAGSMFGFFFTDGPVTDLAGAKTADTALYARFFHAMLDRGVYFAPSQFEAGFLSLAHDRAEIDRTIELADDALAATLQQAPGDAVCL</sequence>
<evidence type="ECO:0000256" key="4">
    <source>
        <dbReference type="ARBA" id="ARBA00008981"/>
    </source>
</evidence>
<evidence type="ECO:0000256" key="6">
    <source>
        <dbReference type="ARBA" id="ARBA00023235"/>
    </source>
</evidence>
<evidence type="ECO:0000256" key="2">
    <source>
        <dbReference type="ARBA" id="ARBA00001933"/>
    </source>
</evidence>
<evidence type="ECO:0000313" key="9">
    <source>
        <dbReference type="EMBL" id="BDE04893.1"/>
    </source>
</evidence>
<keyword evidence="6 8" id="KW-0413">Isomerase</keyword>
<dbReference type="InterPro" id="IPR015424">
    <property type="entry name" value="PyrdxlP-dep_Trfase"/>
</dbReference>
<dbReference type="InterPro" id="IPR004639">
    <property type="entry name" value="4pyrrol_synth_GluAld_NH2Trfase"/>
</dbReference>
<dbReference type="NCBIfam" id="TIGR00713">
    <property type="entry name" value="hemL"/>
    <property type="match status" value="1"/>
</dbReference>
<dbReference type="Pfam" id="PF00202">
    <property type="entry name" value="Aminotran_3"/>
    <property type="match status" value="1"/>
</dbReference>
<dbReference type="PANTHER" id="PTHR43713">
    <property type="entry name" value="GLUTAMATE-1-SEMIALDEHYDE 2,1-AMINOMUTASE"/>
    <property type="match status" value="1"/>
</dbReference>
<gene>
    <name evidence="9" type="primary">hemL_1</name>
    <name evidence="8" type="synonym">hemL</name>
    <name evidence="9" type="ORF">WPS_01690</name>
</gene>
<dbReference type="InterPro" id="IPR015422">
    <property type="entry name" value="PyrdxlP-dep_Trfase_small"/>
</dbReference>
<name>A0AAN1XS47_UNVUL</name>
<dbReference type="GO" id="GO:0006782">
    <property type="term" value="P:protoporphyrinogen IX biosynthetic process"/>
    <property type="evidence" value="ECO:0007669"/>
    <property type="project" value="UniProtKB-UniRule"/>
</dbReference>
<dbReference type="GO" id="GO:0030170">
    <property type="term" value="F:pyridoxal phosphate binding"/>
    <property type="evidence" value="ECO:0007669"/>
    <property type="project" value="InterPro"/>
</dbReference>
<dbReference type="SUPFAM" id="SSF53383">
    <property type="entry name" value="PLP-dependent transferases"/>
    <property type="match status" value="1"/>
</dbReference>
<comment type="subcellular location">
    <subcellularLocation>
        <location evidence="8">Cytoplasm</location>
    </subcellularLocation>
</comment>
<evidence type="ECO:0000313" key="10">
    <source>
        <dbReference type="Proteomes" id="UP001317532"/>
    </source>
</evidence>
<evidence type="ECO:0000256" key="5">
    <source>
        <dbReference type="ARBA" id="ARBA00022898"/>
    </source>
</evidence>
<keyword evidence="5 8" id="KW-0663">Pyridoxal phosphate</keyword>
<dbReference type="FunFam" id="3.40.640.10:FF:000021">
    <property type="entry name" value="Glutamate-1-semialdehyde 2,1-aminomutase"/>
    <property type="match status" value="1"/>
</dbReference>
<comment type="catalytic activity">
    <reaction evidence="1 8">
        <text>(S)-4-amino-5-oxopentanoate = 5-aminolevulinate</text>
        <dbReference type="Rhea" id="RHEA:14265"/>
        <dbReference type="ChEBI" id="CHEBI:57501"/>
        <dbReference type="ChEBI" id="CHEBI:356416"/>
        <dbReference type="EC" id="5.4.3.8"/>
    </reaction>
</comment>
<dbReference type="PANTHER" id="PTHR43713:SF3">
    <property type="entry name" value="GLUTAMATE-1-SEMIALDEHYDE 2,1-AMINOMUTASE 1, CHLOROPLASTIC-RELATED"/>
    <property type="match status" value="1"/>
</dbReference>
<feature type="modified residue" description="N6-(pyridoxal phosphate)lysine" evidence="8">
    <location>
        <position position="267"/>
    </location>
</feature>
<dbReference type="HAMAP" id="MF_00375">
    <property type="entry name" value="HemL_aminotrans_3"/>
    <property type="match status" value="1"/>
</dbReference>
<comment type="pathway">
    <text evidence="3">Porphyrin-containing compound metabolism; protoporphyrin-IX biosynthesis; 5-aminolevulinate from L-glutamyl-tRNA(Glu): step 2/2.</text>
</comment>
<accession>A0AAN1XS47</accession>
<dbReference type="Gene3D" id="3.40.640.10">
    <property type="entry name" value="Type I PLP-dependent aspartate aminotransferase-like (Major domain)"/>
    <property type="match status" value="1"/>
</dbReference>
<proteinExistence type="inferred from homology"/>
<reference evidence="9 10" key="1">
    <citation type="journal article" date="2022" name="ISME Commun">
        <title>Vulcanimicrobium alpinus gen. nov. sp. nov., the first cultivated representative of the candidate phylum 'Eremiobacterota', is a metabolically versatile aerobic anoxygenic phototroph.</title>
        <authorList>
            <person name="Yabe S."/>
            <person name="Muto K."/>
            <person name="Abe K."/>
            <person name="Yokota A."/>
            <person name="Staudigel H."/>
            <person name="Tebo B.M."/>
        </authorList>
    </citation>
    <scope>NUCLEOTIDE SEQUENCE [LARGE SCALE GENOMIC DNA]</scope>
    <source>
        <strain evidence="9 10">WC8-2</strain>
    </source>
</reference>
<evidence type="ECO:0000256" key="1">
    <source>
        <dbReference type="ARBA" id="ARBA00001579"/>
    </source>
</evidence>
<comment type="similarity">
    <text evidence="4 8">Belongs to the class-III pyridoxal-phosphate-dependent aminotransferase family. HemL subfamily.</text>
</comment>
<evidence type="ECO:0000256" key="8">
    <source>
        <dbReference type="HAMAP-Rule" id="MF_00375"/>
    </source>
</evidence>
<dbReference type="GO" id="GO:0008483">
    <property type="term" value="F:transaminase activity"/>
    <property type="evidence" value="ECO:0007669"/>
    <property type="project" value="InterPro"/>
</dbReference>
<dbReference type="PROSITE" id="PS00600">
    <property type="entry name" value="AA_TRANSFER_CLASS_3"/>
    <property type="match status" value="1"/>
</dbReference>
<comment type="subunit">
    <text evidence="8">Homodimer.</text>
</comment>
<dbReference type="NCBIfam" id="NF000818">
    <property type="entry name" value="PRK00062.1"/>
    <property type="match status" value="1"/>
</dbReference>
<evidence type="ECO:0000256" key="3">
    <source>
        <dbReference type="ARBA" id="ARBA00004819"/>
    </source>
</evidence>
<comment type="cofactor">
    <cofactor evidence="2 8">
        <name>pyridoxal 5'-phosphate</name>
        <dbReference type="ChEBI" id="CHEBI:597326"/>
    </cofactor>
</comment>
<dbReference type="InterPro" id="IPR049704">
    <property type="entry name" value="Aminotrans_3_PPA_site"/>
</dbReference>
<dbReference type="GO" id="GO:0042286">
    <property type="term" value="F:glutamate-1-semialdehyde 2,1-aminomutase activity"/>
    <property type="evidence" value="ECO:0007669"/>
    <property type="project" value="UniProtKB-UniRule"/>
</dbReference>
<dbReference type="GO" id="GO:0005737">
    <property type="term" value="C:cytoplasm"/>
    <property type="evidence" value="ECO:0007669"/>
    <property type="project" value="UniProtKB-SubCell"/>
</dbReference>